<evidence type="ECO:0000313" key="2">
    <source>
        <dbReference type="Proteomes" id="UP000199501"/>
    </source>
</evidence>
<reference evidence="2" key="1">
    <citation type="submission" date="2016-10" db="EMBL/GenBank/DDBJ databases">
        <authorList>
            <person name="Varghese N."/>
            <person name="Submissions S."/>
        </authorList>
    </citation>
    <scope>NUCLEOTIDE SEQUENCE [LARGE SCALE GENOMIC DNA]</scope>
    <source>
        <strain evidence="2">IBRC-M 10403</strain>
    </source>
</reference>
<proteinExistence type="predicted"/>
<evidence type="ECO:0000313" key="1">
    <source>
        <dbReference type="EMBL" id="SDD68809.1"/>
    </source>
</evidence>
<dbReference type="Proteomes" id="UP000199501">
    <property type="component" value="Unassembled WGS sequence"/>
</dbReference>
<dbReference type="AlphaFoldDB" id="A0A1G6WSQ6"/>
<sequence>MRVEIPGEVAHHLTEHADLGDAERYALRQGRTVRRGQGYSLHVTAVPDVHKALVIAATGPNTDKASSAERKVCRIYTDRLNNAVSAVPA</sequence>
<name>A0A1G6WSQ6_9PSEU</name>
<accession>A0A1G6WSQ6</accession>
<keyword evidence="2" id="KW-1185">Reference proteome</keyword>
<gene>
    <name evidence="1" type="ORF">SAMN05216174_115151</name>
</gene>
<dbReference type="EMBL" id="FMZZ01000015">
    <property type="protein sequence ID" value="SDD68809.1"/>
    <property type="molecule type" value="Genomic_DNA"/>
</dbReference>
<protein>
    <submittedName>
        <fullName evidence="1">Putative DNA-invertase from lambdoid prophage Rac</fullName>
    </submittedName>
</protein>
<dbReference type="STRING" id="1271860.SAMN05216174_115151"/>
<dbReference type="RefSeq" id="WP_228771919.1">
    <property type="nucleotide sequence ID" value="NZ_FMZZ01000015.1"/>
</dbReference>
<organism evidence="1 2">
    <name type="scientific">Actinokineospora iranica</name>
    <dbReference type="NCBI Taxonomy" id="1271860"/>
    <lineage>
        <taxon>Bacteria</taxon>
        <taxon>Bacillati</taxon>
        <taxon>Actinomycetota</taxon>
        <taxon>Actinomycetes</taxon>
        <taxon>Pseudonocardiales</taxon>
        <taxon>Pseudonocardiaceae</taxon>
        <taxon>Actinokineospora</taxon>
    </lineage>
</organism>